<feature type="region of interest" description="Disordered" evidence="8">
    <location>
        <begin position="384"/>
        <end position="417"/>
    </location>
</feature>
<dbReference type="EMBL" id="DS990445">
    <property type="protein sequence ID" value="EEQ64203.1"/>
    <property type="molecule type" value="Genomic_DNA"/>
</dbReference>
<dbReference type="eggNOG" id="COG0827">
    <property type="taxonomic scope" value="Bacteria"/>
</dbReference>
<keyword evidence="3" id="KW-0808">Transferase</keyword>
<dbReference type="GO" id="GO:0009307">
    <property type="term" value="P:DNA restriction-modification system"/>
    <property type="evidence" value="ECO:0007669"/>
    <property type="project" value="UniProtKB-KW"/>
</dbReference>
<dbReference type="InterPro" id="IPR002052">
    <property type="entry name" value="DNA_methylase_N6_adenine_CS"/>
</dbReference>
<keyword evidence="4" id="KW-0949">S-adenosyl-L-methionine</keyword>
<sequence length="1322" mass="152927">MFSPENINCRALHECILYYLRERDENLLTPNTSLTYIIITDFYQFYIFKSSEFKRLFESKQIKNLYKNFTEKKGLFHTSKSTKNEDLYAELKKILSSVGFLDSVRDSSKQPNNSPHTNPLNANPPQANPSHTNLSQENQPQANIEGYYFDLRNFDSLKPKDKAHIATLLSPEFLHDERTLDPNAISEPFYRELLHILGLTEKEQRKIAIDESQENSFAKHIFYKLEQKIPKDSLLDSMMNLIIIWLNRILFLKLIESKLLEFNDNDTKLCFLTSHKIKDFATLEHLFFEVLAKNYDERQNVIDRGFHYLPYLNSSLFSKDEIETRLLSIGTLDSSLQIAYYPHTILQDREGKAKTGKTTFLAYLFDFLNSYAFGLESSKRDSMRDDSIINDSTNTDSTNTDFGIDTQSHSTNPQTTESTIYKAQSHADSQTTIYHTHTSQTNTSHYTSKTIIKSSVLGSVFERLNGYKEGSFYTPSFITNYMCKEAIDKAVVEKFNTQYGFKATNLAELQEDIKDSIRSQRDKTQKESTRQEFKKTLLSLTLCDPSVGSGHFLVSALNYLVFIHWYLKLALQGYEENSKQHSYDIEDLQIIDDEIILLDSSYSSISYTRPKALNKAHRIQKELFTLKKEIIESCLFGVDINPISCHIAQLRLWIELLKSTYYTDIESNSTTQGKLDSTTHRLETLPNIDINIKEGNSLVSYFDITQDLKHYPNIKVRIEEYKKAVKNYKEGLYVSKQDIDRKIKELHIAFKNFCFQDKFKSQIQTFQKECDKYSEKYGNHLAKDDTNLAIYVRAGFSFFDFDESEAQKDFKKLQDSYNALFNLESNKPFEWRFAFPEVLDSNGDFVGFDLIIGNPPYIRQEAIKELKPHLQKAFSIYKGTSDIYTYFFELGHNLLRENGILSFITSNKYTRAGYGEALRAFLLQKTQLLFYMDFNGVKVFDSATVDTAITSFVKAQGTQPNSFTHYRFIHFDKGKSIEENIATQNATADTIPQSACKEDQAFPPDMKTQSLKRKIESIGTPLKDWDISINYGIKTGYNEAFIIDSNKREEILGACDDTKASVDSNGLNERERTEALIKPILRGRDIKRYSYEWAGLWVILAKFDSHKYLEKDYPAIYNHLSQYKDKLQARGQCRYARGKESTNKGYPGQHHWLELDNNPKDSYLEEFAKPRVLQNVDSLSYQGKIVWNRISSELCFSYDNRGCFILDSMFMINAANETFVRYLLGVLNSNISRHWIRQNAATLGEGIYGAKIYIEKLPIPKITESNQTLCDEIIALVDKILESKAKDSTTDTKELEYKIDKLVYKLYNLTDKEVQIIKGNND</sequence>
<proteinExistence type="predicted"/>
<dbReference type="InterPro" id="IPR056716">
    <property type="entry name" value="DUF7814"/>
</dbReference>
<keyword evidence="5" id="KW-0680">Restriction system</keyword>
<evidence type="ECO:0000256" key="5">
    <source>
        <dbReference type="ARBA" id="ARBA00022747"/>
    </source>
</evidence>
<dbReference type="PANTHER" id="PTHR33841">
    <property type="entry name" value="DNA METHYLTRANSFERASE YEEA-RELATED"/>
    <property type="match status" value="1"/>
</dbReference>
<feature type="domain" description="Type II methyltransferase M.TaqI-like" evidence="9">
    <location>
        <begin position="634"/>
        <end position="940"/>
    </location>
</feature>
<dbReference type="GO" id="GO:0003677">
    <property type="term" value="F:DNA binding"/>
    <property type="evidence" value="ECO:0007669"/>
    <property type="project" value="UniProtKB-KW"/>
</dbReference>
<dbReference type="SUPFAM" id="SSF53335">
    <property type="entry name" value="S-adenosyl-L-methionine-dependent methyltransferases"/>
    <property type="match status" value="1"/>
</dbReference>
<evidence type="ECO:0000256" key="3">
    <source>
        <dbReference type="ARBA" id="ARBA00022679"/>
    </source>
</evidence>
<dbReference type="InterPro" id="IPR055573">
    <property type="entry name" value="DUF7149"/>
</dbReference>
<dbReference type="HOGENOM" id="CLU_002539_0_0_7"/>
<evidence type="ECO:0000256" key="4">
    <source>
        <dbReference type="ARBA" id="ARBA00022691"/>
    </source>
</evidence>
<comment type="catalytic activity">
    <reaction evidence="7">
        <text>a 2'-deoxyadenosine in DNA + S-adenosyl-L-methionine = an N(6)-methyl-2'-deoxyadenosine in DNA + S-adenosyl-L-homocysteine + H(+)</text>
        <dbReference type="Rhea" id="RHEA:15197"/>
        <dbReference type="Rhea" id="RHEA-COMP:12418"/>
        <dbReference type="Rhea" id="RHEA-COMP:12419"/>
        <dbReference type="ChEBI" id="CHEBI:15378"/>
        <dbReference type="ChEBI" id="CHEBI:57856"/>
        <dbReference type="ChEBI" id="CHEBI:59789"/>
        <dbReference type="ChEBI" id="CHEBI:90615"/>
        <dbReference type="ChEBI" id="CHEBI:90616"/>
        <dbReference type="EC" id="2.1.1.72"/>
    </reaction>
</comment>
<dbReference type="Pfam" id="PF25120">
    <property type="entry name" value="DUF7814"/>
    <property type="match status" value="1"/>
</dbReference>
<dbReference type="PRINTS" id="PR00507">
    <property type="entry name" value="N12N6MTFRASE"/>
</dbReference>
<evidence type="ECO:0000313" key="13">
    <source>
        <dbReference type="EMBL" id="EEQ64203.1"/>
    </source>
</evidence>
<organism evidence="13 14">
    <name type="scientific">Helicobacter pullorum MIT 98-5489</name>
    <dbReference type="NCBI Taxonomy" id="537972"/>
    <lineage>
        <taxon>Bacteria</taxon>
        <taxon>Pseudomonadati</taxon>
        <taxon>Campylobacterota</taxon>
        <taxon>Epsilonproteobacteria</taxon>
        <taxon>Campylobacterales</taxon>
        <taxon>Helicobacteraceae</taxon>
        <taxon>Helicobacter</taxon>
    </lineage>
</organism>
<evidence type="ECO:0000259" key="9">
    <source>
        <dbReference type="Pfam" id="PF07669"/>
    </source>
</evidence>
<gene>
    <name evidence="13" type="ORF">HPMG_01660</name>
</gene>
<dbReference type="EC" id="2.1.1.72" evidence="1"/>
<dbReference type="PANTHER" id="PTHR33841:SF1">
    <property type="entry name" value="DNA METHYLTRANSFERASE A"/>
    <property type="match status" value="1"/>
</dbReference>
<keyword evidence="14" id="KW-1185">Reference proteome</keyword>
<dbReference type="InterPro" id="IPR025931">
    <property type="entry name" value="TaqI_C"/>
</dbReference>
<feature type="domain" description="DUF7149" evidence="11">
    <location>
        <begin position="1"/>
        <end position="95"/>
    </location>
</feature>
<evidence type="ECO:0000259" key="12">
    <source>
        <dbReference type="Pfam" id="PF25120"/>
    </source>
</evidence>
<feature type="domain" description="TaqI-like C-terminal specificity" evidence="10">
    <location>
        <begin position="1078"/>
        <end position="1259"/>
    </location>
</feature>
<feature type="compositionally biased region" description="Low complexity" evidence="8">
    <location>
        <begin position="389"/>
        <end position="401"/>
    </location>
</feature>
<evidence type="ECO:0000313" key="14">
    <source>
        <dbReference type="Proteomes" id="UP000003953"/>
    </source>
</evidence>
<evidence type="ECO:0000256" key="6">
    <source>
        <dbReference type="ARBA" id="ARBA00023125"/>
    </source>
</evidence>
<reference evidence="14" key="1">
    <citation type="journal article" date="2014" name="Genome Announc.">
        <title>Draft genome sequences of six enterohepatic helicobacter species isolated from humans and one from rhesus macaques.</title>
        <authorList>
            <person name="Shen Z."/>
            <person name="Sheh A."/>
            <person name="Young S.K."/>
            <person name="Abouelliel A."/>
            <person name="Ward D.V."/>
            <person name="Earl A.M."/>
            <person name="Fox J.G."/>
        </authorList>
    </citation>
    <scope>NUCLEOTIDE SEQUENCE [LARGE SCALE GENOMIC DNA]</scope>
    <source>
        <strain evidence="14">MIT 98-5489</strain>
    </source>
</reference>
<dbReference type="PROSITE" id="PS00092">
    <property type="entry name" value="N6_MTASE"/>
    <property type="match status" value="1"/>
</dbReference>
<dbReference type="Pfam" id="PF23653">
    <property type="entry name" value="DUF7149"/>
    <property type="match status" value="1"/>
</dbReference>
<evidence type="ECO:0000256" key="8">
    <source>
        <dbReference type="SAM" id="MobiDB-lite"/>
    </source>
</evidence>
<evidence type="ECO:0000256" key="2">
    <source>
        <dbReference type="ARBA" id="ARBA00022603"/>
    </source>
</evidence>
<name>C5F1P9_9HELI</name>
<accession>C5F1P9</accession>
<dbReference type="GO" id="GO:0009007">
    <property type="term" value="F:site-specific DNA-methyltransferase (adenine-specific) activity"/>
    <property type="evidence" value="ECO:0007669"/>
    <property type="project" value="UniProtKB-EC"/>
</dbReference>
<dbReference type="InterPro" id="IPR029063">
    <property type="entry name" value="SAM-dependent_MTases_sf"/>
</dbReference>
<evidence type="ECO:0000256" key="1">
    <source>
        <dbReference type="ARBA" id="ARBA00011900"/>
    </source>
</evidence>
<evidence type="ECO:0000259" key="10">
    <source>
        <dbReference type="Pfam" id="PF12950"/>
    </source>
</evidence>
<feature type="domain" description="DUF7814" evidence="12">
    <location>
        <begin position="183"/>
        <end position="380"/>
    </location>
</feature>
<feature type="compositionally biased region" description="Low complexity" evidence="8">
    <location>
        <begin position="118"/>
        <end position="129"/>
    </location>
</feature>
<keyword evidence="2" id="KW-0489">Methyltransferase</keyword>
<keyword evidence="6" id="KW-0238">DNA-binding</keyword>
<evidence type="ECO:0000256" key="7">
    <source>
        <dbReference type="ARBA" id="ARBA00047942"/>
    </source>
</evidence>
<protein>
    <recommendedName>
        <fullName evidence="1">site-specific DNA-methyltransferase (adenine-specific)</fullName>
        <ecNumber evidence="1">2.1.1.72</ecNumber>
    </recommendedName>
</protein>
<dbReference type="eggNOG" id="COG1002">
    <property type="taxonomic scope" value="Bacteria"/>
</dbReference>
<evidence type="ECO:0000259" key="11">
    <source>
        <dbReference type="Pfam" id="PF23653"/>
    </source>
</evidence>
<dbReference type="InterPro" id="IPR011639">
    <property type="entry name" value="MethylTrfase_TaqI-like_dom"/>
</dbReference>
<dbReference type="InterPro" id="IPR050953">
    <property type="entry name" value="N4_N6_ade-DNA_methylase"/>
</dbReference>
<dbReference type="RefSeq" id="WP_005022925.1">
    <property type="nucleotide sequence ID" value="NZ_DS990445.1"/>
</dbReference>
<dbReference type="Gene3D" id="3.40.50.150">
    <property type="entry name" value="Vaccinia Virus protein VP39"/>
    <property type="match status" value="1"/>
</dbReference>
<dbReference type="GO" id="GO:0032259">
    <property type="term" value="P:methylation"/>
    <property type="evidence" value="ECO:0007669"/>
    <property type="project" value="UniProtKB-KW"/>
</dbReference>
<feature type="compositionally biased region" description="Polar residues" evidence="8">
    <location>
        <begin position="405"/>
        <end position="417"/>
    </location>
</feature>
<dbReference type="Pfam" id="PF12950">
    <property type="entry name" value="TaqI_C"/>
    <property type="match status" value="1"/>
</dbReference>
<dbReference type="Pfam" id="PF07669">
    <property type="entry name" value="Eco57I"/>
    <property type="match status" value="1"/>
</dbReference>
<dbReference type="Proteomes" id="UP000003953">
    <property type="component" value="Unassembled WGS sequence"/>
</dbReference>
<feature type="region of interest" description="Disordered" evidence="8">
    <location>
        <begin position="104"/>
        <end position="137"/>
    </location>
</feature>